<dbReference type="Gene3D" id="3.40.50.300">
    <property type="entry name" value="P-loop containing nucleotide triphosphate hydrolases"/>
    <property type="match status" value="1"/>
</dbReference>
<protein>
    <submittedName>
        <fullName evidence="3">Phage terminase large subunit family protein</fullName>
    </submittedName>
</protein>
<feature type="domain" description="Terminase large subunit GpA endonuclease" evidence="2">
    <location>
        <begin position="304"/>
        <end position="583"/>
    </location>
</feature>
<dbReference type="PANTHER" id="PTHR34413">
    <property type="entry name" value="PROPHAGE TAIL FIBER ASSEMBLY PROTEIN HOMOLOG TFAE-RELATED-RELATED"/>
    <property type="match status" value="1"/>
</dbReference>
<dbReference type="InterPro" id="IPR027417">
    <property type="entry name" value="P-loop_NTPase"/>
</dbReference>
<dbReference type="InterPro" id="IPR051220">
    <property type="entry name" value="TFA_Chaperone"/>
</dbReference>
<dbReference type="HAMAP" id="MF_04144">
    <property type="entry name" value="TERL_LAMBDA"/>
    <property type="match status" value="1"/>
</dbReference>
<dbReference type="Pfam" id="PF05876">
    <property type="entry name" value="GpA_ATPase"/>
    <property type="match status" value="1"/>
</dbReference>
<accession>A0A943ECT1</accession>
<gene>
    <name evidence="3" type="ORF">KHX13_05765</name>
</gene>
<dbReference type="InterPro" id="IPR046454">
    <property type="entry name" value="GpA_endonuclease"/>
</dbReference>
<proteinExistence type="inferred from homology"/>
<dbReference type="EMBL" id="JAGZCZ010000005">
    <property type="protein sequence ID" value="MBS5519822.1"/>
    <property type="molecule type" value="Genomic_DNA"/>
</dbReference>
<reference evidence="3" key="1">
    <citation type="submission" date="2021-02" db="EMBL/GenBank/DDBJ databases">
        <title>Infant gut strain persistence is associated with maternal origin, phylogeny, and functional potential including surface adhesion and iron acquisition.</title>
        <authorList>
            <person name="Lou Y.C."/>
        </authorList>
    </citation>
    <scope>NUCLEOTIDE SEQUENCE</scope>
    <source>
        <strain evidence="3">L3_106_000M1_dasL3_106_000M1_concoct_15</strain>
    </source>
</reference>
<evidence type="ECO:0000259" key="2">
    <source>
        <dbReference type="Pfam" id="PF20454"/>
    </source>
</evidence>
<dbReference type="GO" id="GO:0005524">
    <property type="term" value="F:ATP binding"/>
    <property type="evidence" value="ECO:0007669"/>
    <property type="project" value="InterPro"/>
</dbReference>
<dbReference type="PANTHER" id="PTHR34413:SF2">
    <property type="entry name" value="PROPHAGE TAIL FIBER ASSEMBLY PROTEIN HOMOLOG TFAE-RELATED"/>
    <property type="match status" value="1"/>
</dbReference>
<name>A0A943ECT1_9FIRM</name>
<organism evidence="3 4">
    <name type="scientific">Acidaminococcus intestini</name>
    <dbReference type="NCBI Taxonomy" id="187327"/>
    <lineage>
        <taxon>Bacteria</taxon>
        <taxon>Bacillati</taxon>
        <taxon>Bacillota</taxon>
        <taxon>Negativicutes</taxon>
        <taxon>Acidaminococcales</taxon>
        <taxon>Acidaminococcaceae</taxon>
        <taxon>Acidaminococcus</taxon>
    </lineage>
</organism>
<dbReference type="Pfam" id="PF20454">
    <property type="entry name" value="GpA_nuclease"/>
    <property type="match status" value="1"/>
</dbReference>
<dbReference type="GO" id="GO:0004519">
    <property type="term" value="F:endonuclease activity"/>
    <property type="evidence" value="ECO:0007669"/>
    <property type="project" value="InterPro"/>
</dbReference>
<dbReference type="Proteomes" id="UP000754226">
    <property type="component" value="Unassembled WGS sequence"/>
</dbReference>
<sequence length="628" mass="71045">MKSADALWRYVSERGLRPLPKTSVSEWADSYRMLSNTSAEPGRWKTSRAPYQKEIMDAFTQPGVHEVVIKSCSQIGKSDIMNNVIGRFAHLDPCSIMMVQPTVDMAEDFSKSRIEPMIQDTKVLSALFSDTGSRDRSNTILSKLFPGGRLIMGGANSPAGLASRPIRILLCDEVDRFPPSAGTEGDPVDLASKRMTTFWNRVMGLFSTPTNEGDSRIDVAYKTGTQEEWQHQCPNCDEFHKLSYTDMEVEAVKGPKVQGMQTYRVKSVKWVCPDCGFTFTEKQIKAASQKYVAQRPEALESGCRSFYLNAFSSPWISWKQVMKEWLEAKGFPDREKVVMNTRFGETYRATGAFESDSFLLKRCEKYGAELPDGVLLLTAAVDTQDNRLEYEVCGWGEGEECWGILKGVILGAPNRESTWKALDEILDRRYQFKDGTGLRVVRTLIDSGGHYTGSVYRYCERNILKQRFALKGMGGPGIPLDYKIGKAKGLNAPLVMLGVDDGKQQIMNRLTIDKPGPMYFHFPEDEEGIMPNRGYDNLYFRGLISEHKKTVKRNGQYREVWEPTQGVRNEPLDLRNYNLACMLSLHPDWDALKAGLQDLGENTKPALEVKRAKQRRRHIKASSRTSIW</sequence>
<dbReference type="InterPro" id="IPR046453">
    <property type="entry name" value="GpA_ATPase"/>
</dbReference>
<dbReference type="InterPro" id="IPR008866">
    <property type="entry name" value="Phage_lambda_GpA-like"/>
</dbReference>
<evidence type="ECO:0000313" key="4">
    <source>
        <dbReference type="Proteomes" id="UP000754226"/>
    </source>
</evidence>
<evidence type="ECO:0000259" key="1">
    <source>
        <dbReference type="Pfam" id="PF05876"/>
    </source>
</evidence>
<evidence type="ECO:0000313" key="3">
    <source>
        <dbReference type="EMBL" id="MBS5519822.1"/>
    </source>
</evidence>
<dbReference type="GO" id="GO:0016887">
    <property type="term" value="F:ATP hydrolysis activity"/>
    <property type="evidence" value="ECO:0007669"/>
    <property type="project" value="InterPro"/>
</dbReference>
<feature type="domain" description="Phage terminase large subunit GpA ATPase" evidence="1">
    <location>
        <begin position="38"/>
        <end position="286"/>
    </location>
</feature>
<dbReference type="AlphaFoldDB" id="A0A943ECT1"/>
<comment type="caution">
    <text evidence="3">The sequence shown here is derived from an EMBL/GenBank/DDBJ whole genome shotgun (WGS) entry which is preliminary data.</text>
</comment>